<evidence type="ECO:0000313" key="8">
    <source>
        <dbReference type="Proteomes" id="UP000317238"/>
    </source>
</evidence>
<accession>A0A5C5YB03</accession>
<dbReference type="InterPro" id="IPR039421">
    <property type="entry name" value="Type_1_exporter"/>
</dbReference>
<dbReference type="OrthoDB" id="1640806at2"/>
<dbReference type="SUPFAM" id="SSF90123">
    <property type="entry name" value="ABC transporter transmembrane region"/>
    <property type="match status" value="1"/>
</dbReference>
<feature type="transmembrane region" description="Helical" evidence="5">
    <location>
        <begin position="80"/>
        <end position="100"/>
    </location>
</feature>
<gene>
    <name evidence="7" type="ORF">Pan14r_44660</name>
</gene>
<dbReference type="GO" id="GO:0005886">
    <property type="term" value="C:plasma membrane"/>
    <property type="evidence" value="ECO:0007669"/>
    <property type="project" value="UniProtKB-SubCell"/>
</dbReference>
<dbReference type="Proteomes" id="UP000317238">
    <property type="component" value="Unassembled WGS sequence"/>
</dbReference>
<dbReference type="PROSITE" id="PS50893">
    <property type="entry name" value="ABC_TRANSPORTER_2"/>
    <property type="match status" value="1"/>
</dbReference>
<evidence type="ECO:0000256" key="4">
    <source>
        <dbReference type="ARBA" id="ARBA00023136"/>
    </source>
</evidence>
<dbReference type="GO" id="GO:0015421">
    <property type="term" value="F:ABC-type oligopeptide transporter activity"/>
    <property type="evidence" value="ECO:0007669"/>
    <property type="project" value="TreeGrafter"/>
</dbReference>
<dbReference type="Gene3D" id="3.40.50.300">
    <property type="entry name" value="P-loop containing nucleotide triphosphate hydrolases"/>
    <property type="match status" value="1"/>
</dbReference>
<keyword evidence="7" id="KW-0547">Nucleotide-binding</keyword>
<protein>
    <submittedName>
        <fullName evidence="7">Putative ABC transporter ATP-binding protein</fullName>
    </submittedName>
</protein>
<evidence type="ECO:0000313" key="7">
    <source>
        <dbReference type="EMBL" id="TWT72149.1"/>
    </source>
</evidence>
<dbReference type="Gene3D" id="1.20.1560.10">
    <property type="entry name" value="ABC transporter type 1, transmembrane domain"/>
    <property type="match status" value="1"/>
</dbReference>
<keyword evidence="4 5" id="KW-0472">Membrane</keyword>
<dbReference type="RefSeq" id="WP_145293670.1">
    <property type="nucleotide sequence ID" value="NZ_CP036319.1"/>
</dbReference>
<evidence type="ECO:0000256" key="2">
    <source>
        <dbReference type="ARBA" id="ARBA00022692"/>
    </source>
</evidence>
<comment type="caution">
    <text evidence="7">The sequence shown here is derived from an EMBL/GenBank/DDBJ whole genome shotgun (WGS) entry which is preliminary data.</text>
</comment>
<keyword evidence="7" id="KW-0067">ATP-binding</keyword>
<proteinExistence type="predicted"/>
<dbReference type="GO" id="GO:0016887">
    <property type="term" value="F:ATP hydrolysis activity"/>
    <property type="evidence" value="ECO:0007669"/>
    <property type="project" value="InterPro"/>
</dbReference>
<keyword evidence="3 5" id="KW-1133">Transmembrane helix</keyword>
<evidence type="ECO:0000256" key="5">
    <source>
        <dbReference type="SAM" id="Phobius"/>
    </source>
</evidence>
<evidence type="ECO:0000256" key="1">
    <source>
        <dbReference type="ARBA" id="ARBA00004651"/>
    </source>
</evidence>
<dbReference type="Pfam" id="PF00005">
    <property type="entry name" value="ABC_tran"/>
    <property type="match status" value="1"/>
</dbReference>
<dbReference type="SUPFAM" id="SSF52540">
    <property type="entry name" value="P-loop containing nucleoside triphosphate hydrolases"/>
    <property type="match status" value="1"/>
</dbReference>
<feature type="transmembrane region" description="Helical" evidence="5">
    <location>
        <begin position="20"/>
        <end position="47"/>
    </location>
</feature>
<feature type="transmembrane region" description="Helical" evidence="5">
    <location>
        <begin position="295"/>
        <end position="313"/>
    </location>
</feature>
<sequence>MNRFSTLAAARSEPDAGGSLGTFFWSALAGILVPAQVVLLGLIAQLLDNEGLSGSSVRLGSHLELPVPSWLVDQAPLRQLAELVVVSVFLAAIFCFAIWMNRRTADRRARSVVKSLHARLLRQSLRRAEFEGAAAQQVRAQSLIDQHLPNVQKGLSLWYRSIPRSVLILGTCVTLALLVNPWLALLAVLSGLMVWQLFRILREHDTDQLTDWELPRTRNRMAELVGQAPLLARLQADGLADTAFSSELETLYRRLAVEDEKRARLWPILFLASSVAIGVLILGLGVNLFGVQRGLSLPAGLVLGLALTGASVSSRRLSRLASQLRTSGRSSESVYLYLNRSGEMAPSEQRVGLGGLRDSVAIHDVSLKSSAGDAILSNLTLQLNPGSLVVLMGTDDVSSQALLELLMGFGRPSGGKVEIDGIPLLDVHPQALARNVMWVEPSGPIWEDTVLENLRGGDDSINNSDIRDTLESLGIYEQLQRLPESLNTILTPGDRSLGQEVTYALGIARAVLHRPPIILAKESSPPGEHVADDPCLKALKNLADQGSLVVVLPRRLQTLRLADRVILLNGPRLVGEGTHTDLLNDSDLYRHLNYLLFNPYRRRRSTIATDA</sequence>
<keyword evidence="8" id="KW-1185">Reference proteome</keyword>
<dbReference type="EMBL" id="SJPL01000001">
    <property type="protein sequence ID" value="TWT72149.1"/>
    <property type="molecule type" value="Genomic_DNA"/>
</dbReference>
<dbReference type="InterPro" id="IPR036640">
    <property type="entry name" value="ABC1_TM_sf"/>
</dbReference>
<dbReference type="PANTHER" id="PTHR43394:SF1">
    <property type="entry name" value="ATP-BINDING CASSETTE SUB-FAMILY B MEMBER 10, MITOCHONDRIAL"/>
    <property type="match status" value="1"/>
</dbReference>
<feature type="transmembrane region" description="Helical" evidence="5">
    <location>
        <begin position="268"/>
        <end position="289"/>
    </location>
</feature>
<dbReference type="PANTHER" id="PTHR43394">
    <property type="entry name" value="ATP-DEPENDENT PERMEASE MDL1, MITOCHONDRIAL"/>
    <property type="match status" value="1"/>
</dbReference>
<dbReference type="InterPro" id="IPR003439">
    <property type="entry name" value="ABC_transporter-like_ATP-bd"/>
</dbReference>
<name>A0A5C5YB03_9PLAN</name>
<dbReference type="InterPro" id="IPR027417">
    <property type="entry name" value="P-loop_NTPase"/>
</dbReference>
<dbReference type="GO" id="GO:0005524">
    <property type="term" value="F:ATP binding"/>
    <property type="evidence" value="ECO:0007669"/>
    <property type="project" value="UniProtKB-KW"/>
</dbReference>
<feature type="domain" description="ABC transporter" evidence="6">
    <location>
        <begin position="360"/>
        <end position="595"/>
    </location>
</feature>
<evidence type="ECO:0000259" key="6">
    <source>
        <dbReference type="PROSITE" id="PS50893"/>
    </source>
</evidence>
<organism evidence="7 8">
    <name type="scientific">Crateriforma conspicua</name>
    <dbReference type="NCBI Taxonomy" id="2527996"/>
    <lineage>
        <taxon>Bacteria</taxon>
        <taxon>Pseudomonadati</taxon>
        <taxon>Planctomycetota</taxon>
        <taxon>Planctomycetia</taxon>
        <taxon>Planctomycetales</taxon>
        <taxon>Planctomycetaceae</taxon>
        <taxon>Crateriforma</taxon>
    </lineage>
</organism>
<comment type="subcellular location">
    <subcellularLocation>
        <location evidence="1">Cell membrane</location>
        <topology evidence="1">Multi-pass membrane protein</topology>
    </subcellularLocation>
</comment>
<evidence type="ECO:0000256" key="3">
    <source>
        <dbReference type="ARBA" id="ARBA00022989"/>
    </source>
</evidence>
<reference evidence="7 8" key="1">
    <citation type="submission" date="2019-02" db="EMBL/GenBank/DDBJ databases">
        <title>Deep-cultivation of Planctomycetes and their phenomic and genomic characterization uncovers novel biology.</title>
        <authorList>
            <person name="Wiegand S."/>
            <person name="Jogler M."/>
            <person name="Boedeker C."/>
            <person name="Pinto D."/>
            <person name="Vollmers J."/>
            <person name="Rivas-Marin E."/>
            <person name="Kohn T."/>
            <person name="Peeters S.H."/>
            <person name="Heuer A."/>
            <person name="Rast P."/>
            <person name="Oberbeckmann S."/>
            <person name="Bunk B."/>
            <person name="Jeske O."/>
            <person name="Meyerdierks A."/>
            <person name="Storesund J.E."/>
            <person name="Kallscheuer N."/>
            <person name="Luecker S."/>
            <person name="Lage O.M."/>
            <person name="Pohl T."/>
            <person name="Merkel B.J."/>
            <person name="Hornburger P."/>
            <person name="Mueller R.-W."/>
            <person name="Bruemmer F."/>
            <person name="Labrenz M."/>
            <person name="Spormann A.M."/>
            <person name="Op Den Camp H."/>
            <person name="Overmann J."/>
            <person name="Amann R."/>
            <person name="Jetten M.S.M."/>
            <person name="Mascher T."/>
            <person name="Medema M.H."/>
            <person name="Devos D.P."/>
            <person name="Kaster A.-K."/>
            <person name="Ovreas L."/>
            <person name="Rohde M."/>
            <person name="Galperin M.Y."/>
            <person name="Jogler C."/>
        </authorList>
    </citation>
    <scope>NUCLEOTIDE SEQUENCE [LARGE SCALE GENOMIC DNA]</scope>
    <source>
        <strain evidence="7 8">Pan14r</strain>
    </source>
</reference>
<dbReference type="AlphaFoldDB" id="A0A5C5YB03"/>
<keyword evidence="2 5" id="KW-0812">Transmembrane</keyword>